<dbReference type="InterPro" id="IPR001387">
    <property type="entry name" value="Cro/C1-type_HTH"/>
</dbReference>
<organism evidence="2 3">
    <name type="scientific">Flectobacillus rivi</name>
    <dbReference type="NCBI Taxonomy" id="2984209"/>
    <lineage>
        <taxon>Bacteria</taxon>
        <taxon>Pseudomonadati</taxon>
        <taxon>Bacteroidota</taxon>
        <taxon>Cytophagia</taxon>
        <taxon>Cytophagales</taxon>
        <taxon>Flectobacillaceae</taxon>
        <taxon>Flectobacillus</taxon>
    </lineage>
</organism>
<dbReference type="Pfam" id="PF01381">
    <property type="entry name" value="HTH_3"/>
    <property type="match status" value="1"/>
</dbReference>
<name>A0ABT6Z1N5_9BACT</name>
<dbReference type="InterPro" id="IPR010982">
    <property type="entry name" value="Lambda_DNA-bd_dom_sf"/>
</dbReference>
<accession>A0ABT6Z1N5</accession>
<dbReference type="CDD" id="cd00093">
    <property type="entry name" value="HTH_XRE"/>
    <property type="match status" value="1"/>
</dbReference>
<sequence length="104" mass="12200">MSKIDIITFGECIKRLRESANLPLRKVAAELEIDTSTLSKIEKNERNVNEQIIDGISRMFHIKKSDLKVRYLSDKITYQLLEEDDGIKILKIAEEKIKYYKQLK</sequence>
<dbReference type="SMART" id="SM00530">
    <property type="entry name" value="HTH_XRE"/>
    <property type="match status" value="1"/>
</dbReference>
<reference evidence="2 3" key="1">
    <citation type="submission" date="2023-05" db="EMBL/GenBank/DDBJ databases">
        <title>Novel species of genus Flectobacillus isolated from stream in China.</title>
        <authorList>
            <person name="Lu H."/>
        </authorList>
    </citation>
    <scope>NUCLEOTIDE SEQUENCE [LARGE SCALE GENOMIC DNA]</scope>
    <source>
        <strain evidence="2 3">LFS242W</strain>
    </source>
</reference>
<dbReference type="EMBL" id="JASHIE010000006">
    <property type="protein sequence ID" value="MDI9875046.1"/>
    <property type="molecule type" value="Genomic_DNA"/>
</dbReference>
<gene>
    <name evidence="2" type="ORF">QM481_10960</name>
</gene>
<dbReference type="RefSeq" id="WP_283381797.1">
    <property type="nucleotide sequence ID" value="NZ_JASHIE010000006.1"/>
</dbReference>
<protein>
    <submittedName>
        <fullName evidence="2">Helix-turn-helix transcriptional regulator</fullName>
    </submittedName>
</protein>
<dbReference type="SUPFAM" id="SSF47413">
    <property type="entry name" value="lambda repressor-like DNA-binding domains"/>
    <property type="match status" value="1"/>
</dbReference>
<proteinExistence type="predicted"/>
<evidence type="ECO:0000313" key="3">
    <source>
        <dbReference type="Proteomes" id="UP001225761"/>
    </source>
</evidence>
<feature type="domain" description="HTH cro/C1-type" evidence="1">
    <location>
        <begin position="13"/>
        <end position="67"/>
    </location>
</feature>
<dbReference type="PROSITE" id="PS50943">
    <property type="entry name" value="HTH_CROC1"/>
    <property type="match status" value="1"/>
</dbReference>
<comment type="caution">
    <text evidence="2">The sequence shown here is derived from an EMBL/GenBank/DDBJ whole genome shotgun (WGS) entry which is preliminary data.</text>
</comment>
<dbReference type="Gene3D" id="1.10.260.40">
    <property type="entry name" value="lambda repressor-like DNA-binding domains"/>
    <property type="match status" value="1"/>
</dbReference>
<keyword evidence="3" id="KW-1185">Reference proteome</keyword>
<evidence type="ECO:0000259" key="1">
    <source>
        <dbReference type="PROSITE" id="PS50943"/>
    </source>
</evidence>
<evidence type="ECO:0000313" key="2">
    <source>
        <dbReference type="EMBL" id="MDI9875046.1"/>
    </source>
</evidence>
<dbReference type="Proteomes" id="UP001225761">
    <property type="component" value="Unassembled WGS sequence"/>
</dbReference>